<keyword evidence="1" id="KW-1133">Transmembrane helix</keyword>
<evidence type="ECO:0000313" key="3">
    <source>
        <dbReference type="Proteomes" id="UP000263833"/>
    </source>
</evidence>
<feature type="transmembrane region" description="Helical" evidence="1">
    <location>
        <begin position="187"/>
        <end position="207"/>
    </location>
</feature>
<organism evidence="2 3">
    <name type="scientific">Sphingorhabdus pulchriflava</name>
    <dbReference type="NCBI Taxonomy" id="2292257"/>
    <lineage>
        <taxon>Bacteria</taxon>
        <taxon>Pseudomonadati</taxon>
        <taxon>Pseudomonadota</taxon>
        <taxon>Alphaproteobacteria</taxon>
        <taxon>Sphingomonadales</taxon>
        <taxon>Sphingomonadaceae</taxon>
        <taxon>Sphingorhabdus</taxon>
    </lineage>
</organism>
<name>A0A371B260_9SPHN</name>
<evidence type="ECO:0000256" key="1">
    <source>
        <dbReference type="SAM" id="Phobius"/>
    </source>
</evidence>
<gene>
    <name evidence="2" type="ORF">DXH95_15445</name>
</gene>
<comment type="caution">
    <text evidence="2">The sequence shown here is derived from an EMBL/GenBank/DDBJ whole genome shotgun (WGS) entry which is preliminary data.</text>
</comment>
<dbReference type="EMBL" id="QRGP01000003">
    <property type="protein sequence ID" value="RDV01675.1"/>
    <property type="molecule type" value="Genomic_DNA"/>
</dbReference>
<dbReference type="Proteomes" id="UP000263833">
    <property type="component" value="Unassembled WGS sequence"/>
</dbReference>
<sequence length="260" mass="28277">MQALGEQFHRKSVWAIASLEHGIGRLMLVWVVVAAALAALRIVFAVTPIDGAAALIQTVLPYVFVVGAPVAACLIGDALFPRGALYEQPQIRLARYGKWKAVDCLSAREHKLFGPTGMMASLVIGMMLNVPVRSLEFLAAVPAMNGHAPLWGQMLMAAMTMDVVVMNFLYMLAFMMALRSVPWFPRFLLLVWGVDVTAQIGIAHFVGNAPNLPAPVGEAMGDLLNGNLKKVAISAAIWLPYLLLSERVNLTYRGRVAETH</sequence>
<reference evidence="3" key="1">
    <citation type="submission" date="2018-08" db="EMBL/GenBank/DDBJ databases">
        <authorList>
            <person name="Kim S.-J."/>
            <person name="Jung G.-Y."/>
        </authorList>
    </citation>
    <scope>NUCLEOTIDE SEQUENCE [LARGE SCALE GENOMIC DNA]</scope>
    <source>
        <strain evidence="3">GY_G</strain>
    </source>
</reference>
<dbReference type="AlphaFoldDB" id="A0A371B260"/>
<feature type="transmembrane region" description="Helical" evidence="1">
    <location>
        <begin position="59"/>
        <end position="80"/>
    </location>
</feature>
<feature type="transmembrane region" description="Helical" evidence="1">
    <location>
        <begin position="150"/>
        <end position="175"/>
    </location>
</feature>
<feature type="transmembrane region" description="Helical" evidence="1">
    <location>
        <begin position="112"/>
        <end position="130"/>
    </location>
</feature>
<evidence type="ECO:0000313" key="2">
    <source>
        <dbReference type="EMBL" id="RDV01675.1"/>
    </source>
</evidence>
<dbReference type="OrthoDB" id="7425212at2"/>
<keyword evidence="3" id="KW-1185">Reference proteome</keyword>
<feature type="transmembrane region" description="Helical" evidence="1">
    <location>
        <begin position="227"/>
        <end position="244"/>
    </location>
</feature>
<feature type="transmembrane region" description="Helical" evidence="1">
    <location>
        <begin position="26"/>
        <end position="47"/>
    </location>
</feature>
<accession>A0A371B260</accession>
<proteinExistence type="predicted"/>
<keyword evidence="1" id="KW-0812">Transmembrane</keyword>
<keyword evidence="1" id="KW-0472">Membrane</keyword>
<protein>
    <submittedName>
        <fullName evidence="2">DUF2569 family protein</fullName>
    </submittedName>
</protein>